<accession>F9Q9R4</accession>
<evidence type="ECO:0000313" key="2">
    <source>
        <dbReference type="Proteomes" id="UP000006235"/>
    </source>
</evidence>
<reference evidence="1 2" key="1">
    <citation type="submission" date="2011-07" db="EMBL/GenBank/DDBJ databases">
        <authorList>
            <person name="Harkins D.M."/>
            <person name="Madupu R."/>
            <person name="Durkin A.S."/>
            <person name="Torralba M."/>
            <person name="Methe B."/>
            <person name="Sutton G.G."/>
            <person name="Nelson K.E."/>
        </authorList>
    </citation>
    <scope>NUCLEOTIDE SEQUENCE [LARGE SCALE GENOMIC DNA]</scope>
    <source>
        <strain evidence="1 2">HK 85</strain>
    </source>
</reference>
<dbReference type="STRING" id="1035188.HMPREF9952_0767"/>
<organism evidence="1 2">
    <name type="scientific">Haemophilus pittmaniae HK 85</name>
    <dbReference type="NCBI Taxonomy" id="1035188"/>
    <lineage>
        <taxon>Bacteria</taxon>
        <taxon>Pseudomonadati</taxon>
        <taxon>Pseudomonadota</taxon>
        <taxon>Gammaproteobacteria</taxon>
        <taxon>Pasteurellales</taxon>
        <taxon>Pasteurellaceae</taxon>
        <taxon>Haemophilus</taxon>
    </lineage>
</organism>
<name>F9Q9R4_9PAST</name>
<dbReference type="EMBL" id="AFUV01000014">
    <property type="protein sequence ID" value="EGV05658.1"/>
    <property type="molecule type" value="Genomic_DNA"/>
</dbReference>
<dbReference type="AlphaFoldDB" id="F9Q9R4"/>
<sequence length="86" mass="9968">MAERLSPAQIHLRTISAAVAHAAKTEDLSEFTEYEKMCRLLARHRKDLKQIQSTERKAAYKNKFWWITCHGLKVHYLPAPANKTMS</sequence>
<evidence type="ECO:0000313" key="1">
    <source>
        <dbReference type="EMBL" id="EGV05658.1"/>
    </source>
</evidence>
<protein>
    <submittedName>
        <fullName evidence="1">Conserved domain protein</fullName>
    </submittedName>
</protein>
<proteinExistence type="predicted"/>
<dbReference type="Proteomes" id="UP000006235">
    <property type="component" value="Unassembled WGS sequence"/>
</dbReference>
<gene>
    <name evidence="1" type="ORF">HMPREF9952_0767</name>
</gene>
<comment type="caution">
    <text evidence="1">The sequence shown here is derived from an EMBL/GenBank/DDBJ whole genome shotgun (WGS) entry which is preliminary data.</text>
</comment>